<evidence type="ECO:0000259" key="7">
    <source>
        <dbReference type="Pfam" id="PF00482"/>
    </source>
</evidence>
<feature type="transmembrane region" description="Helical" evidence="6">
    <location>
        <begin position="126"/>
        <end position="149"/>
    </location>
</feature>
<evidence type="ECO:0000313" key="9">
    <source>
        <dbReference type="Proteomes" id="UP000198210"/>
    </source>
</evidence>
<feature type="domain" description="Type II secretion system protein GspF" evidence="7">
    <location>
        <begin position="164"/>
        <end position="289"/>
    </location>
</feature>
<evidence type="ECO:0000313" key="8">
    <source>
        <dbReference type="EMBL" id="SCG36902.1"/>
    </source>
</evidence>
<dbReference type="PANTHER" id="PTHR35007:SF2">
    <property type="entry name" value="PILUS ASSEMBLE PROTEIN"/>
    <property type="match status" value="1"/>
</dbReference>
<keyword evidence="9" id="KW-1185">Reference proteome</keyword>
<keyword evidence="2" id="KW-1003">Cell membrane</keyword>
<organism evidence="8 9">
    <name type="scientific">Micromonospora siamensis</name>
    <dbReference type="NCBI Taxonomy" id="299152"/>
    <lineage>
        <taxon>Bacteria</taxon>
        <taxon>Bacillati</taxon>
        <taxon>Actinomycetota</taxon>
        <taxon>Actinomycetes</taxon>
        <taxon>Micromonosporales</taxon>
        <taxon>Micromonosporaceae</taxon>
        <taxon>Micromonospora</taxon>
    </lineage>
</organism>
<reference evidence="8 9" key="1">
    <citation type="submission" date="2016-06" db="EMBL/GenBank/DDBJ databases">
        <authorList>
            <person name="Kjaerup R.B."/>
            <person name="Dalgaard T.S."/>
            <person name="Juul-Madsen H.R."/>
        </authorList>
    </citation>
    <scope>NUCLEOTIDE SEQUENCE [LARGE SCALE GENOMIC DNA]</scope>
    <source>
        <strain evidence="8 9">DSM 45097</strain>
    </source>
</reference>
<keyword evidence="5 6" id="KW-0472">Membrane</keyword>
<dbReference type="GO" id="GO:0005886">
    <property type="term" value="C:plasma membrane"/>
    <property type="evidence" value="ECO:0007669"/>
    <property type="project" value="UniProtKB-SubCell"/>
</dbReference>
<evidence type="ECO:0000256" key="5">
    <source>
        <dbReference type="ARBA" id="ARBA00023136"/>
    </source>
</evidence>
<gene>
    <name evidence="8" type="ORF">GA0074704_0450</name>
</gene>
<feature type="transmembrane region" description="Helical" evidence="6">
    <location>
        <begin position="99"/>
        <end position="120"/>
    </location>
</feature>
<dbReference type="Proteomes" id="UP000198210">
    <property type="component" value="Chromosome I"/>
</dbReference>
<dbReference type="AlphaFoldDB" id="A0A1C5GSY2"/>
<feature type="transmembrane region" description="Helical" evidence="6">
    <location>
        <begin position="272"/>
        <end position="294"/>
    </location>
</feature>
<evidence type="ECO:0000256" key="2">
    <source>
        <dbReference type="ARBA" id="ARBA00022475"/>
    </source>
</evidence>
<dbReference type="Pfam" id="PF00482">
    <property type="entry name" value="T2SSF"/>
    <property type="match status" value="1"/>
</dbReference>
<dbReference type="InterPro" id="IPR018076">
    <property type="entry name" value="T2SS_GspF_dom"/>
</dbReference>
<comment type="subcellular location">
    <subcellularLocation>
        <location evidence="1">Cell membrane</location>
        <topology evidence="1">Multi-pass membrane protein</topology>
    </subcellularLocation>
</comment>
<name>A0A1C5GSY2_9ACTN</name>
<keyword evidence="4 6" id="KW-1133">Transmembrane helix</keyword>
<dbReference type="EMBL" id="LT607751">
    <property type="protein sequence ID" value="SCG36902.1"/>
    <property type="molecule type" value="Genomic_DNA"/>
</dbReference>
<evidence type="ECO:0000256" key="1">
    <source>
        <dbReference type="ARBA" id="ARBA00004651"/>
    </source>
</evidence>
<evidence type="ECO:0000256" key="3">
    <source>
        <dbReference type="ARBA" id="ARBA00022692"/>
    </source>
</evidence>
<evidence type="ECO:0000256" key="4">
    <source>
        <dbReference type="ARBA" id="ARBA00022989"/>
    </source>
</evidence>
<protein>
    <submittedName>
        <fullName evidence="8">Tight adherence protein C</fullName>
    </submittedName>
</protein>
<evidence type="ECO:0000256" key="6">
    <source>
        <dbReference type="SAM" id="Phobius"/>
    </source>
</evidence>
<proteinExistence type="predicted"/>
<feature type="transmembrane region" description="Helical" evidence="6">
    <location>
        <begin position="6"/>
        <end position="26"/>
    </location>
</feature>
<sequence>MDPMLLVGLGAMFLALVAALVGLFAARERGAVARTLAAADRGYRVAGSPDGPPAPGPGPLLGRAGELGGRLTPAGMFAGLGRRLDRAGNPGWLGMDALLAYKGLLLFVGAAVGLLLALLFGGPLGVVVWVVAGAVVGFFAPDLLVAHLAQERQEEIRRTLPDILETLVVTVEAGLGFEAALAQVVRNGRGPMVGEFARVLHEMRIGRPRVDALREMAARSSVAELKSFASATVQATTLGVPVAGVLRQQAAEMRLRRRQRAEELAQKIPVKILFPMIFCIFPALFVVVLGPGLLRMLDALAP</sequence>
<keyword evidence="3 6" id="KW-0812">Transmembrane</keyword>
<dbReference type="PANTHER" id="PTHR35007">
    <property type="entry name" value="INTEGRAL MEMBRANE PROTEIN-RELATED"/>
    <property type="match status" value="1"/>
</dbReference>
<accession>A0A1C5GSY2</accession>